<reference evidence="4 5" key="1">
    <citation type="journal article" date="2024" name="Nat. Commun.">
        <title>Phylogenomics reveals the evolutionary origins of lichenization in chlorophyte algae.</title>
        <authorList>
            <person name="Puginier C."/>
            <person name="Libourel C."/>
            <person name="Otte J."/>
            <person name="Skaloud P."/>
            <person name="Haon M."/>
            <person name="Grisel S."/>
            <person name="Petersen M."/>
            <person name="Berrin J.G."/>
            <person name="Delaux P.M."/>
            <person name="Dal Grande F."/>
            <person name="Keller J."/>
        </authorList>
    </citation>
    <scope>NUCLEOTIDE SEQUENCE [LARGE SCALE GENOMIC DNA]</scope>
    <source>
        <strain evidence="4 5">SAG 2145</strain>
    </source>
</reference>
<protein>
    <recommendedName>
        <fullName evidence="3">Tyrosine specific protein phosphatases domain-containing protein</fullName>
    </recommendedName>
</protein>
<accession>A0AAW1QHA2</accession>
<gene>
    <name evidence="4" type="ORF">WJX74_001146</name>
</gene>
<dbReference type="InterPro" id="IPR000340">
    <property type="entry name" value="Dual-sp_phosphatase_cat-dom"/>
</dbReference>
<dbReference type="Pfam" id="PF00782">
    <property type="entry name" value="DSPc"/>
    <property type="match status" value="1"/>
</dbReference>
<dbReference type="GO" id="GO:2001070">
    <property type="term" value="F:starch binding"/>
    <property type="evidence" value="ECO:0007669"/>
    <property type="project" value="TreeGrafter"/>
</dbReference>
<evidence type="ECO:0000313" key="5">
    <source>
        <dbReference type="Proteomes" id="UP001438707"/>
    </source>
</evidence>
<dbReference type="PROSITE" id="PS50056">
    <property type="entry name" value="TYR_PHOSPHATASE_2"/>
    <property type="match status" value="1"/>
</dbReference>
<dbReference type="GO" id="GO:0005983">
    <property type="term" value="P:starch catabolic process"/>
    <property type="evidence" value="ECO:0007669"/>
    <property type="project" value="TreeGrafter"/>
</dbReference>
<feature type="compositionally biased region" description="Basic and acidic residues" evidence="2">
    <location>
        <begin position="74"/>
        <end position="84"/>
    </location>
</feature>
<keyword evidence="5" id="KW-1185">Reference proteome</keyword>
<organism evidence="4 5">
    <name type="scientific">Apatococcus lobatus</name>
    <dbReference type="NCBI Taxonomy" id="904363"/>
    <lineage>
        <taxon>Eukaryota</taxon>
        <taxon>Viridiplantae</taxon>
        <taxon>Chlorophyta</taxon>
        <taxon>core chlorophytes</taxon>
        <taxon>Trebouxiophyceae</taxon>
        <taxon>Chlorellales</taxon>
        <taxon>Chlorellaceae</taxon>
        <taxon>Apatococcus</taxon>
    </lineage>
</organism>
<dbReference type="InterPro" id="IPR052832">
    <property type="entry name" value="Starch-Glucan_Phosphatase"/>
</dbReference>
<dbReference type="GO" id="GO:0019203">
    <property type="term" value="F:carbohydrate phosphatase activity"/>
    <property type="evidence" value="ECO:0007669"/>
    <property type="project" value="TreeGrafter"/>
</dbReference>
<comment type="caution">
    <text evidence="4">The sequence shown here is derived from an EMBL/GenBank/DDBJ whole genome shotgun (WGS) entry which is preliminary data.</text>
</comment>
<evidence type="ECO:0000256" key="1">
    <source>
        <dbReference type="SAM" id="Coils"/>
    </source>
</evidence>
<feature type="coiled-coil region" evidence="1">
    <location>
        <begin position="331"/>
        <end position="403"/>
    </location>
</feature>
<evidence type="ECO:0000313" key="4">
    <source>
        <dbReference type="EMBL" id="KAK9820656.1"/>
    </source>
</evidence>
<dbReference type="Gene3D" id="3.90.190.10">
    <property type="entry name" value="Protein tyrosine phosphatase superfamily"/>
    <property type="match status" value="1"/>
</dbReference>
<dbReference type="EMBL" id="JALJOS010000045">
    <property type="protein sequence ID" value="KAK9820656.1"/>
    <property type="molecule type" value="Genomic_DNA"/>
</dbReference>
<dbReference type="Proteomes" id="UP001438707">
    <property type="component" value="Unassembled WGS sequence"/>
</dbReference>
<keyword evidence="1" id="KW-0175">Coiled coil</keyword>
<dbReference type="AlphaFoldDB" id="A0AAW1QHA2"/>
<dbReference type="GO" id="GO:0009507">
    <property type="term" value="C:chloroplast"/>
    <property type="evidence" value="ECO:0007669"/>
    <property type="project" value="TreeGrafter"/>
</dbReference>
<dbReference type="SUPFAM" id="SSF52799">
    <property type="entry name" value="(Phosphotyrosine protein) phosphatases II"/>
    <property type="match status" value="1"/>
</dbReference>
<dbReference type="InterPro" id="IPR000387">
    <property type="entry name" value="Tyr_Pase_dom"/>
</dbReference>
<sequence length="425" mass="46773">MVCSQRLLNTRPLQCFSDQRNALSRPQKLSCKRDHFSPATLGHSTTAISNRSFLNQSRARLCCAAAQGQAISKEEQEANEKRWQESGGGVGSSDQWRWTLNWNDISPEIVVGSCPRSPSDVVRIKQEAGATAILCLQSDLCHEAMQIDWPAIRAEAVSEGVIMTRVAVRDFDHNDQALMLPEAVRMLYLLIAAGKKVYVHCTAGINRATLTVVGYFTFVKAMPLQDALHKVKSARAQANPYVDCWKTVRTRMLEGRTDEIVGLAKHIYRQRQERGEHGNADGFADWVRAEELLLQETFQRQLGCSLSLLSSLKEVEGADLARLTEDRGDEVAALQAKAKQEQAHLTKVTEELNMAKEQLASFQASGGSSKEGLSDGESVLAELDRARQEIAGLRTAMQEVAANTQALLHAARGNGLQLAGNGQPH</sequence>
<dbReference type="PANTHER" id="PTHR46642">
    <property type="entry name" value="DUAL SPECIFICITY PHOSPHATASE, SUBGROUP, CATALYTIC DOMAIN"/>
    <property type="match status" value="1"/>
</dbReference>
<dbReference type="InterPro" id="IPR029021">
    <property type="entry name" value="Prot-tyrosine_phosphatase-like"/>
</dbReference>
<dbReference type="PANTHER" id="PTHR46642:SF8">
    <property type="entry name" value="DUAL SPECIFICITY PROTEIN PHOSPHATASE FAMILY PROTEIN"/>
    <property type="match status" value="1"/>
</dbReference>
<dbReference type="InterPro" id="IPR020422">
    <property type="entry name" value="TYR_PHOSPHATASE_DUAL_dom"/>
</dbReference>
<feature type="region of interest" description="Disordered" evidence="2">
    <location>
        <begin position="74"/>
        <end position="95"/>
    </location>
</feature>
<evidence type="ECO:0000259" key="3">
    <source>
        <dbReference type="PROSITE" id="PS50056"/>
    </source>
</evidence>
<name>A0AAW1QHA2_9CHLO</name>
<dbReference type="SMART" id="SM00195">
    <property type="entry name" value="DSPc"/>
    <property type="match status" value="1"/>
</dbReference>
<evidence type="ECO:0000256" key="2">
    <source>
        <dbReference type="SAM" id="MobiDB-lite"/>
    </source>
</evidence>
<feature type="domain" description="Tyrosine specific protein phosphatases" evidence="3">
    <location>
        <begin position="178"/>
        <end position="235"/>
    </location>
</feature>
<proteinExistence type="predicted"/>